<feature type="compositionally biased region" description="Basic and acidic residues" evidence="7">
    <location>
        <begin position="725"/>
        <end position="737"/>
    </location>
</feature>
<dbReference type="EMBL" id="JAOYFB010000003">
    <property type="protein sequence ID" value="KAK4010910.1"/>
    <property type="molecule type" value="Genomic_DNA"/>
</dbReference>
<evidence type="ECO:0000256" key="4">
    <source>
        <dbReference type="ARBA" id="ARBA00023242"/>
    </source>
</evidence>
<evidence type="ECO:0000256" key="2">
    <source>
        <dbReference type="ARBA" id="ARBA00022614"/>
    </source>
</evidence>
<evidence type="ECO:0000256" key="5">
    <source>
        <dbReference type="PROSITE-ProRule" id="PRU00023"/>
    </source>
</evidence>
<protein>
    <recommendedName>
        <fullName evidence="10">Tonsoku-like protein</fullName>
    </recommendedName>
</protein>
<dbReference type="SMART" id="SM00368">
    <property type="entry name" value="LRR_RI"/>
    <property type="match status" value="4"/>
</dbReference>
<gene>
    <name evidence="8" type="ORF">OUZ56_020033</name>
</gene>
<dbReference type="InterPro" id="IPR019734">
    <property type="entry name" value="TPR_rpt"/>
</dbReference>
<dbReference type="Pfam" id="PF12796">
    <property type="entry name" value="Ank_2"/>
    <property type="match status" value="1"/>
</dbReference>
<dbReference type="Pfam" id="PF13181">
    <property type="entry name" value="TPR_8"/>
    <property type="match status" value="1"/>
</dbReference>
<dbReference type="PROSITE" id="PS50297">
    <property type="entry name" value="ANK_REP_REGION"/>
    <property type="match status" value="3"/>
</dbReference>
<dbReference type="SUPFAM" id="SSF48452">
    <property type="entry name" value="TPR-like"/>
    <property type="match status" value="3"/>
</dbReference>
<dbReference type="InterPro" id="IPR011990">
    <property type="entry name" value="TPR-like_helical_dom_sf"/>
</dbReference>
<reference evidence="8 9" key="1">
    <citation type="journal article" date="2023" name="Nucleic Acids Res.">
        <title>The hologenome of Daphnia magna reveals possible DNA methylation and microbiome-mediated evolution of the host genome.</title>
        <authorList>
            <person name="Chaturvedi A."/>
            <person name="Li X."/>
            <person name="Dhandapani V."/>
            <person name="Marshall H."/>
            <person name="Kissane S."/>
            <person name="Cuenca-Cambronero M."/>
            <person name="Asole G."/>
            <person name="Calvet F."/>
            <person name="Ruiz-Romero M."/>
            <person name="Marangio P."/>
            <person name="Guigo R."/>
            <person name="Rago D."/>
            <person name="Mirbahai L."/>
            <person name="Eastwood N."/>
            <person name="Colbourne J.K."/>
            <person name="Zhou J."/>
            <person name="Mallon E."/>
            <person name="Orsini L."/>
        </authorList>
    </citation>
    <scope>NUCLEOTIDE SEQUENCE [LARGE SCALE GENOMIC DNA]</scope>
    <source>
        <strain evidence="8">LRV0_1</strain>
    </source>
</reference>
<feature type="repeat" description="ANK" evidence="5">
    <location>
        <begin position="534"/>
        <end position="566"/>
    </location>
</feature>
<feature type="region of interest" description="Disordered" evidence="7">
    <location>
        <begin position="715"/>
        <end position="742"/>
    </location>
</feature>
<evidence type="ECO:0008006" key="10">
    <source>
        <dbReference type="Google" id="ProtNLM"/>
    </source>
</evidence>
<dbReference type="PANTHER" id="PTHR46358">
    <property type="entry name" value="TONSOKU-LIKE PROTEIN"/>
    <property type="match status" value="1"/>
</dbReference>
<keyword evidence="2" id="KW-0433">Leucine-rich repeat</keyword>
<dbReference type="PANTHER" id="PTHR46358:SF1">
    <property type="entry name" value="TONSOKU-LIKE PROTEIN"/>
    <property type="match status" value="1"/>
</dbReference>
<comment type="subcellular location">
    <subcellularLocation>
        <location evidence="1">Nucleus</location>
    </subcellularLocation>
</comment>
<dbReference type="SUPFAM" id="SSF48403">
    <property type="entry name" value="Ankyrin repeat"/>
    <property type="match status" value="1"/>
</dbReference>
<dbReference type="Gene3D" id="1.25.40.20">
    <property type="entry name" value="Ankyrin repeat-containing domain"/>
    <property type="match status" value="1"/>
</dbReference>
<accession>A0ABQ9ZDB8</accession>
<keyword evidence="5" id="KW-0040">ANK repeat</keyword>
<sequence>MNSYTFKDVSKLLKVKAKAKSKGELRELASCCNVLGELYQQQGKYEDAIAEHEEERKLCKQLNDCIGIGIAHRKIGEALNELGQYENALKHQQNYLALAKSVDNKLEIQRALATIGRTHFCHAEALTTNNRVLYDKALDSSKFSYQKSLELCERLKVAVSERDYMQMNSRLLLNLGLVCDLQQQDSAAVNYFKKASYIADKYNFREDLHRCHYSLALFYQRRKNFSQSKREAEMAEKVAFQLKDKALICDDLALKAQLFVIMADFESARRYLLKAYRQKTPVIQDHERIESDLRSAIKLCKLQDMCCILSANEEEKLLRLHEKMGDLCSSLKAYPRAIDFYLKMLTKAQELRWTAKDINPIYVSLSQTYMDLKDYKNAIKYYKKELENYEENPAESCRTLLNIANALEEDGATYYELEPLYQQALDLAVKAENPRLKATTLNSLAVLHEMNGYMEKSQEAMASVNQICSDHNIDLDDESEAPESQTIRNNLFDFEDEIDLDEICDDDSDEESESLDNNRGRRRPKKNIEKLNVKGETALHRACIKQDIDLVRLLLQQKHTVNVRDNCGWTPLHEACNYGNVEIVQLLIENGAMVNDRGGKHCEGVTPLHDAASCGHIDVMETLLRNGANPLSQTDAGESVYECLLKWRLRTGGDLDSATLKECLNMERKLSDSMKKANQVVPSMKEIEHKHSSTSALIPEEDIIGNAFKEVDLTRVGPSEPEMDGPPKFRESKDKRLASSAAQKEYAEAMKVIGSSSSARRSVVVSGPTKRSRIHQPALVLEDELVDEWIENDLPSPTRKSSKKSNFSFPVHKPSNQSDKEKTPTSTSSRLNKHSSRLSLSNRRKSGAPSLNFEDITVSDDDVEVEVMLPSAKRAKPSPSFIHSSDDSNDRASPILSVSKRLKKPVQLSMYAFAEVNAHTEDNIQAPKKAVNKPFSSVQQQNPSTSVLKLYVRIQDKVLLIPVERSKSVQWLSDEAARRYYNMTGLNPVLSLHTMDGAVLNGEDEITLILQDGDKIVGEMVKWDLQPLPERYANLCRQLEVVRLGEVDSLLTNAQTGGKLSLNLPLGPSLLPVVKALRYQESLWDLDLSSSKLDDHVLQSLCEALSTLPHLVNLSLKGNLITAAGLTRLAESLQEENVTGLKKLQRLNLSYNPIGDGASYPLTTCFQHMSALRSLQMESCDLTDRFLSDRISPVLKRKKLEDLSIGFNEFTSSAIKSWMEVLDFNCLKYLSLQALPCDRLVNILCNSIQAVESCLLIEMDLSHCNLTDSCVEQLVHIFNHTLQLKKLTLKNNNSLGIDAVADLLDYCRMKWVHIEEVDFLGCALTRSDSKDNGRCVESLRYFLAWSKSLHRLSLSFSRHKSDPTWIPLLTEVWIAGHDSEVLVKQPTEHQLILTTLSCA</sequence>
<evidence type="ECO:0000256" key="3">
    <source>
        <dbReference type="ARBA" id="ARBA00022737"/>
    </source>
</evidence>
<dbReference type="InterPro" id="IPR032675">
    <property type="entry name" value="LRR_dom_sf"/>
</dbReference>
<name>A0ABQ9ZDB8_9CRUS</name>
<dbReference type="Gene3D" id="1.25.40.10">
    <property type="entry name" value="Tetratricopeptide repeat domain"/>
    <property type="match status" value="2"/>
</dbReference>
<dbReference type="InterPro" id="IPR002110">
    <property type="entry name" value="Ankyrin_rpt"/>
</dbReference>
<feature type="region of interest" description="Disordered" evidence="7">
    <location>
        <begin position="793"/>
        <end position="853"/>
    </location>
</feature>
<comment type="caution">
    <text evidence="8">The sequence shown here is derived from an EMBL/GenBank/DDBJ whole genome shotgun (WGS) entry which is preliminary data.</text>
</comment>
<feature type="repeat" description="TPR" evidence="6">
    <location>
        <begin position="359"/>
        <end position="392"/>
    </location>
</feature>
<dbReference type="SMART" id="SM00248">
    <property type="entry name" value="ANK"/>
    <property type="match status" value="3"/>
</dbReference>
<dbReference type="SUPFAM" id="SSF52047">
    <property type="entry name" value="RNI-like"/>
    <property type="match status" value="1"/>
</dbReference>
<evidence type="ECO:0000313" key="8">
    <source>
        <dbReference type="EMBL" id="KAK4010910.1"/>
    </source>
</evidence>
<dbReference type="Pfam" id="PF13424">
    <property type="entry name" value="TPR_12"/>
    <property type="match status" value="1"/>
</dbReference>
<evidence type="ECO:0000256" key="1">
    <source>
        <dbReference type="ARBA" id="ARBA00004123"/>
    </source>
</evidence>
<evidence type="ECO:0000256" key="6">
    <source>
        <dbReference type="PROSITE-ProRule" id="PRU00339"/>
    </source>
</evidence>
<dbReference type="PROSITE" id="PS50005">
    <property type="entry name" value="TPR"/>
    <property type="match status" value="1"/>
</dbReference>
<feature type="compositionally biased region" description="Basic residues" evidence="7">
    <location>
        <begin position="831"/>
        <end position="846"/>
    </location>
</feature>
<dbReference type="InterPro" id="IPR052311">
    <property type="entry name" value="MMS22L-TONSL_complex_comp"/>
</dbReference>
<organism evidence="8 9">
    <name type="scientific">Daphnia magna</name>
    <dbReference type="NCBI Taxonomy" id="35525"/>
    <lineage>
        <taxon>Eukaryota</taxon>
        <taxon>Metazoa</taxon>
        <taxon>Ecdysozoa</taxon>
        <taxon>Arthropoda</taxon>
        <taxon>Crustacea</taxon>
        <taxon>Branchiopoda</taxon>
        <taxon>Diplostraca</taxon>
        <taxon>Cladocera</taxon>
        <taxon>Anomopoda</taxon>
        <taxon>Daphniidae</taxon>
        <taxon>Daphnia</taxon>
    </lineage>
</organism>
<proteinExistence type="predicted"/>
<dbReference type="InterPro" id="IPR036770">
    <property type="entry name" value="Ankyrin_rpt-contain_sf"/>
</dbReference>
<dbReference type="SMART" id="SM00028">
    <property type="entry name" value="TPR"/>
    <property type="match status" value="5"/>
</dbReference>
<dbReference type="Gene3D" id="3.80.10.10">
    <property type="entry name" value="Ribonuclease Inhibitor"/>
    <property type="match status" value="2"/>
</dbReference>
<evidence type="ECO:0000313" key="9">
    <source>
        <dbReference type="Proteomes" id="UP001234178"/>
    </source>
</evidence>
<feature type="repeat" description="ANK" evidence="5">
    <location>
        <begin position="603"/>
        <end position="635"/>
    </location>
</feature>
<keyword evidence="9" id="KW-1185">Reference proteome</keyword>
<dbReference type="Gene3D" id="3.10.20.90">
    <property type="entry name" value="Phosphatidylinositol 3-kinase Catalytic Subunit, Chain A, domain 1"/>
    <property type="match status" value="1"/>
</dbReference>
<dbReference type="Proteomes" id="UP001234178">
    <property type="component" value="Unassembled WGS sequence"/>
</dbReference>
<keyword evidence="3" id="KW-0677">Repeat</keyword>
<evidence type="ECO:0000256" key="7">
    <source>
        <dbReference type="SAM" id="MobiDB-lite"/>
    </source>
</evidence>
<keyword evidence="4" id="KW-0539">Nucleus</keyword>
<dbReference type="PROSITE" id="PS50088">
    <property type="entry name" value="ANK_REPEAT"/>
    <property type="match status" value="3"/>
</dbReference>
<feature type="repeat" description="ANK" evidence="5">
    <location>
        <begin position="567"/>
        <end position="599"/>
    </location>
</feature>
<keyword evidence="6" id="KW-0802">TPR repeat</keyword>